<evidence type="ECO:0000256" key="2">
    <source>
        <dbReference type="ARBA" id="ARBA00009172"/>
    </source>
</evidence>
<sequence>MSLDTGTRNVVRLSISFMLLFFAYMSQEFIQEPLIEAEHRRTGLIDPHAGYHSFAILYFFFTIACLLIAPIVETITAKWSMVIGCIASFLFQAGFIWLNSSYLYVTSAILGVGAAFLWVGQGKYLTENCTGKTIERNTALSWLVFKFSLLGGGIFLFFMFQNQTMTELVATGGYKIFVYIFCSITFLGCLNIVFLPVSAYLPEEKEKETLAQTLTIYPTCIKFTTQLGENTSKLLAISCIATGIGQILAGGIFSIIGKRARIIGKDWICVIACCIHLAIFVAIFLFFPSDAPLHPTDKIGYFQPSVHVAIVCSGLLGFGDAIIQTQVYSYLCDGYSEESSHAFALFKFYSAISSTIAFFISKYFTLTGHLVLYGSFAIISAITAVIAQKMYFHKTQHFFQEKTQVDLCNYH</sequence>
<dbReference type="Proteomes" id="UP000483820">
    <property type="component" value="Chromosome II"/>
</dbReference>
<comment type="similarity">
    <text evidence="2">Belongs to the unc-93 family.</text>
</comment>
<evidence type="ECO:0000256" key="1">
    <source>
        <dbReference type="ARBA" id="ARBA00004141"/>
    </source>
</evidence>
<evidence type="ECO:0000256" key="4">
    <source>
        <dbReference type="ARBA" id="ARBA00022989"/>
    </source>
</evidence>
<dbReference type="AlphaFoldDB" id="A0A6A5H8B2"/>
<dbReference type="InterPro" id="IPR051617">
    <property type="entry name" value="UNC-93-like_regulator"/>
</dbReference>
<evidence type="ECO:0000313" key="7">
    <source>
        <dbReference type="EMBL" id="KAF1763978.1"/>
    </source>
</evidence>
<keyword evidence="3 6" id="KW-0812">Transmembrane</keyword>
<feature type="transmembrane region" description="Helical" evidence="6">
    <location>
        <begin position="176"/>
        <end position="201"/>
    </location>
</feature>
<dbReference type="Pfam" id="PF05978">
    <property type="entry name" value="UNC-93"/>
    <property type="match status" value="2"/>
</dbReference>
<organism evidence="7 8">
    <name type="scientific">Caenorhabditis remanei</name>
    <name type="common">Caenorhabditis vulgaris</name>
    <dbReference type="NCBI Taxonomy" id="31234"/>
    <lineage>
        <taxon>Eukaryota</taxon>
        <taxon>Metazoa</taxon>
        <taxon>Ecdysozoa</taxon>
        <taxon>Nematoda</taxon>
        <taxon>Chromadorea</taxon>
        <taxon>Rhabditida</taxon>
        <taxon>Rhabditina</taxon>
        <taxon>Rhabditomorpha</taxon>
        <taxon>Rhabditoidea</taxon>
        <taxon>Rhabditidae</taxon>
        <taxon>Peloderinae</taxon>
        <taxon>Caenorhabditis</taxon>
    </lineage>
</organism>
<evidence type="ECO:0008006" key="9">
    <source>
        <dbReference type="Google" id="ProtNLM"/>
    </source>
</evidence>
<keyword evidence="5 6" id="KW-0472">Membrane</keyword>
<accession>A0A6A5H8B2</accession>
<dbReference type="GO" id="GO:0016020">
    <property type="term" value="C:membrane"/>
    <property type="evidence" value="ECO:0007669"/>
    <property type="project" value="UniProtKB-SubCell"/>
</dbReference>
<comment type="caution">
    <text evidence="7">The sequence shown here is derived from an EMBL/GenBank/DDBJ whole genome shotgun (WGS) entry which is preliminary data.</text>
</comment>
<dbReference type="SUPFAM" id="SSF103473">
    <property type="entry name" value="MFS general substrate transporter"/>
    <property type="match status" value="1"/>
</dbReference>
<feature type="transmembrane region" description="Helical" evidence="6">
    <location>
        <begin position="51"/>
        <end position="72"/>
    </location>
</feature>
<feature type="transmembrane region" description="Helical" evidence="6">
    <location>
        <begin position="12"/>
        <end position="30"/>
    </location>
</feature>
<dbReference type="PANTHER" id="PTHR23294:SF8">
    <property type="entry name" value="UNC93-LIKE PROTEIN MFSD11"/>
    <property type="match status" value="1"/>
</dbReference>
<dbReference type="Gene3D" id="1.20.1250.20">
    <property type="entry name" value="MFS general substrate transporter like domains"/>
    <property type="match status" value="2"/>
</dbReference>
<feature type="transmembrane region" description="Helical" evidence="6">
    <location>
        <begin position="343"/>
        <end position="364"/>
    </location>
</feature>
<feature type="transmembrane region" description="Helical" evidence="6">
    <location>
        <begin position="267"/>
        <end position="287"/>
    </location>
</feature>
<dbReference type="PANTHER" id="PTHR23294">
    <property type="entry name" value="ET TRANSLATION PRODUCT-RELATED"/>
    <property type="match status" value="1"/>
</dbReference>
<keyword evidence="4 6" id="KW-1133">Transmembrane helix</keyword>
<evidence type="ECO:0000256" key="6">
    <source>
        <dbReference type="SAM" id="Phobius"/>
    </source>
</evidence>
<name>A0A6A5H8B2_CAERE</name>
<protein>
    <recommendedName>
        <fullName evidence="9">UNC93-like protein MFSD11</fullName>
    </recommendedName>
</protein>
<dbReference type="EMBL" id="WUAV01000002">
    <property type="protein sequence ID" value="KAF1763978.1"/>
    <property type="molecule type" value="Genomic_DNA"/>
</dbReference>
<dbReference type="GeneID" id="9818609"/>
<evidence type="ECO:0000256" key="5">
    <source>
        <dbReference type="ARBA" id="ARBA00023136"/>
    </source>
</evidence>
<evidence type="ECO:0000256" key="3">
    <source>
        <dbReference type="ARBA" id="ARBA00022692"/>
    </source>
</evidence>
<dbReference type="InterPro" id="IPR010291">
    <property type="entry name" value="Ion_channel_UNC-93"/>
</dbReference>
<feature type="transmembrane region" description="Helical" evidence="6">
    <location>
        <begin position="307"/>
        <end position="331"/>
    </location>
</feature>
<feature type="transmembrane region" description="Helical" evidence="6">
    <location>
        <begin position="102"/>
        <end position="119"/>
    </location>
</feature>
<proteinExistence type="inferred from homology"/>
<feature type="transmembrane region" description="Helical" evidence="6">
    <location>
        <begin position="78"/>
        <end position="97"/>
    </location>
</feature>
<dbReference type="KEGG" id="crq:GCK72_003924"/>
<feature type="transmembrane region" description="Helical" evidence="6">
    <location>
        <begin position="139"/>
        <end position="160"/>
    </location>
</feature>
<dbReference type="InterPro" id="IPR036259">
    <property type="entry name" value="MFS_trans_sf"/>
</dbReference>
<dbReference type="RefSeq" id="XP_053588531.1">
    <property type="nucleotide sequence ID" value="XM_053724337.1"/>
</dbReference>
<comment type="subcellular location">
    <subcellularLocation>
        <location evidence="1">Membrane</location>
        <topology evidence="1">Multi-pass membrane protein</topology>
    </subcellularLocation>
</comment>
<dbReference type="CTD" id="9818609"/>
<evidence type="ECO:0000313" key="8">
    <source>
        <dbReference type="Proteomes" id="UP000483820"/>
    </source>
</evidence>
<feature type="transmembrane region" description="Helical" evidence="6">
    <location>
        <begin position="370"/>
        <end position="392"/>
    </location>
</feature>
<gene>
    <name evidence="7" type="ORF">GCK72_003924</name>
</gene>
<reference evidence="7 8" key="1">
    <citation type="submission" date="2019-12" db="EMBL/GenBank/DDBJ databases">
        <title>Chromosome-level assembly of the Caenorhabditis remanei genome.</title>
        <authorList>
            <person name="Teterina A.A."/>
            <person name="Willis J.H."/>
            <person name="Phillips P.C."/>
        </authorList>
    </citation>
    <scope>NUCLEOTIDE SEQUENCE [LARGE SCALE GENOMIC DNA]</scope>
    <source>
        <strain evidence="7 8">PX506</strain>
        <tissue evidence="7">Whole organism</tissue>
    </source>
</reference>